<sequence>MSRIPQRPRVARIRERRSIETTDRGYRRKPTISDESDEEVPTVSQKEQQPTTTTTTITPITTTTTTTTTTAAAVAATITITITIGITITITGFFLFLARRRRVGELYSKGCLNSNHHHEYVIIPRNETHRYVMRIRSARRVFKRTHVKAASLKSFAAQYRRRSAIVRRKMGECRVNNSRSVGGNPMKFERGKSWPTRESGKCHTGWQRLRVISFVQKCSRVKFNKFFKSIGKIDTPPRKIQKCWTQTMQRKGGNCNPVGRCSKTNLPHLVSANANFSIFFFNFML</sequence>
<keyword evidence="4" id="KW-1185">Reference proteome</keyword>
<keyword evidence="2" id="KW-0812">Transmembrane</keyword>
<dbReference type="AlphaFoldDB" id="A0A6H5FY56"/>
<evidence type="ECO:0000256" key="1">
    <source>
        <dbReference type="SAM" id="MobiDB-lite"/>
    </source>
</evidence>
<feature type="transmembrane region" description="Helical" evidence="2">
    <location>
        <begin position="71"/>
        <end position="98"/>
    </location>
</feature>
<feature type="compositionally biased region" description="Basic and acidic residues" evidence="1">
    <location>
        <begin position="12"/>
        <end position="25"/>
    </location>
</feature>
<keyword evidence="2" id="KW-0472">Membrane</keyword>
<name>A0A6H5FY56_9HEMI</name>
<organism evidence="3 4">
    <name type="scientific">Nesidiocoris tenuis</name>
    <dbReference type="NCBI Taxonomy" id="355587"/>
    <lineage>
        <taxon>Eukaryota</taxon>
        <taxon>Metazoa</taxon>
        <taxon>Ecdysozoa</taxon>
        <taxon>Arthropoda</taxon>
        <taxon>Hexapoda</taxon>
        <taxon>Insecta</taxon>
        <taxon>Pterygota</taxon>
        <taxon>Neoptera</taxon>
        <taxon>Paraneoptera</taxon>
        <taxon>Hemiptera</taxon>
        <taxon>Heteroptera</taxon>
        <taxon>Panheteroptera</taxon>
        <taxon>Cimicomorpha</taxon>
        <taxon>Miridae</taxon>
        <taxon>Dicyphina</taxon>
        <taxon>Nesidiocoris</taxon>
    </lineage>
</organism>
<dbReference type="EMBL" id="CADCXU010001995">
    <property type="protein sequence ID" value="CAA9994506.1"/>
    <property type="molecule type" value="Genomic_DNA"/>
</dbReference>
<feature type="non-terminal residue" evidence="3">
    <location>
        <position position="285"/>
    </location>
</feature>
<protein>
    <submittedName>
        <fullName evidence="3">Uncharacterized protein</fullName>
    </submittedName>
</protein>
<evidence type="ECO:0000256" key="2">
    <source>
        <dbReference type="SAM" id="Phobius"/>
    </source>
</evidence>
<accession>A0A6H5FY56</accession>
<dbReference type="Proteomes" id="UP000479000">
    <property type="component" value="Unassembled WGS sequence"/>
</dbReference>
<gene>
    <name evidence="3" type="ORF">NTEN_LOCUS1322</name>
</gene>
<proteinExistence type="predicted"/>
<reference evidence="3 4" key="1">
    <citation type="submission" date="2020-02" db="EMBL/GenBank/DDBJ databases">
        <authorList>
            <person name="Ferguson B K."/>
        </authorList>
    </citation>
    <scope>NUCLEOTIDE SEQUENCE [LARGE SCALE GENOMIC DNA]</scope>
</reference>
<keyword evidence="2" id="KW-1133">Transmembrane helix</keyword>
<feature type="region of interest" description="Disordered" evidence="1">
    <location>
        <begin position="1"/>
        <end position="54"/>
    </location>
</feature>
<evidence type="ECO:0000313" key="4">
    <source>
        <dbReference type="Proteomes" id="UP000479000"/>
    </source>
</evidence>
<evidence type="ECO:0000313" key="3">
    <source>
        <dbReference type="EMBL" id="CAA9994506.1"/>
    </source>
</evidence>